<dbReference type="EMBL" id="JBJKFK010000693">
    <property type="protein sequence ID" value="KAL3315665.1"/>
    <property type="molecule type" value="Genomic_DNA"/>
</dbReference>
<evidence type="ECO:0000313" key="2">
    <source>
        <dbReference type="EMBL" id="KAL3315665.1"/>
    </source>
</evidence>
<feature type="region of interest" description="Disordered" evidence="1">
    <location>
        <begin position="104"/>
        <end position="168"/>
    </location>
</feature>
<sequence length="819" mass="93230">MQEKFTSTIGSIYPPSSLSLTDLESLYRANSRWIGNMETEVEESSSVEDCLPPKPVARNPFESSPTPLHIQRRCSLPVNTTSSAECVLTPRRKTSVVLHLTPTATPKNRSSLTSDGLVYSDSQDRVRKQQQMEKCSSFESLHQGKSDEFQCSDEEREMTPNPTSVDEMNSLQSLPRIPDSSSSDEDQIVIQVPTYRLARANQKMSQNSPPKLPPRKINRVIISEQKVMNNRQLNQTQIQMLLAEGIDPEEWQEKLEHIAKWRHDVFHALNNPLPSWQPPQHKIYLPNGVGELERLYDSLEMLEMQRDGFCPTPDFVHIPARKPKAENKVCNSVFISPRISRRCLSEEKSENKTCAPPLLPQRHQIHRPPRKPNTAWNNVYSPVEERKSPVSQHRPIRMNEADPSARTPKRGGKPGAGDCVLEIAKACEQASNALIFEKYLTDSAKSLGFPLALVYDEVHVGFELFKFLIHNLLADMSDEWLLFERSKLQPRADIQRWSFTNTDRSPRPKEILKSPQLNRKRSSAIVVLERRDNSQDNQKQATTPIVYTSPANEPTSAPPLPKRNQRPPLNRGTSIANPMQSRFFSPAPRRSISQDIAPVSPQQPDHSEAYLSPERDHYRLSRISSGFASNASFICQKKLPLNTRPRDYPCYNDLTTRYTRSRSLSTDRRPKVSESEDAKCKYCSTDDLKVASTKRFILGHVPLNDDICIETEMPFAFSIAADHNEIKIRKFTKDNGEQSVERLPTDGLECGTPVFLRLTFGENSQHDKSPTPKRDLPPANSDNRSRSRSRELPLPVDDHTFQLIPPVSRYISTFTTCYY</sequence>
<reference evidence="2 3" key="1">
    <citation type="submission" date="2024-11" db="EMBL/GenBank/DDBJ databases">
        <title>Adaptive evolution of stress response genes in parasites aligns with host niche diversity.</title>
        <authorList>
            <person name="Hahn C."/>
            <person name="Resl P."/>
        </authorList>
    </citation>
    <scope>NUCLEOTIDE SEQUENCE [LARGE SCALE GENOMIC DNA]</scope>
    <source>
        <strain evidence="2">EGGRZ-B1_66</strain>
        <tissue evidence="2">Body</tissue>
    </source>
</reference>
<feature type="compositionally biased region" description="Basic and acidic residues" evidence="1">
    <location>
        <begin position="783"/>
        <end position="794"/>
    </location>
</feature>
<feature type="compositionally biased region" description="Polar residues" evidence="1">
    <location>
        <begin position="535"/>
        <end position="555"/>
    </location>
</feature>
<feature type="compositionally biased region" description="Basic and acidic residues" evidence="1">
    <location>
        <begin position="764"/>
        <end position="776"/>
    </location>
</feature>
<organism evidence="2 3">
    <name type="scientific">Cichlidogyrus casuarinus</name>
    <dbReference type="NCBI Taxonomy" id="1844966"/>
    <lineage>
        <taxon>Eukaryota</taxon>
        <taxon>Metazoa</taxon>
        <taxon>Spiralia</taxon>
        <taxon>Lophotrochozoa</taxon>
        <taxon>Platyhelminthes</taxon>
        <taxon>Monogenea</taxon>
        <taxon>Monopisthocotylea</taxon>
        <taxon>Dactylogyridea</taxon>
        <taxon>Ancyrocephalidae</taxon>
        <taxon>Cichlidogyrus</taxon>
    </lineage>
</organism>
<proteinExistence type="predicted"/>
<dbReference type="AlphaFoldDB" id="A0ABD2Q7X7"/>
<feature type="region of interest" description="Disordered" evidence="1">
    <location>
        <begin position="762"/>
        <end position="794"/>
    </location>
</feature>
<accession>A0ABD2Q7X7</accession>
<feature type="compositionally biased region" description="Polar residues" evidence="1">
    <location>
        <begin position="571"/>
        <end position="580"/>
    </location>
</feature>
<keyword evidence="3" id="KW-1185">Reference proteome</keyword>
<feature type="compositionally biased region" description="Basic and acidic residues" evidence="1">
    <location>
        <begin position="122"/>
        <end position="131"/>
    </location>
</feature>
<protein>
    <submittedName>
        <fullName evidence="2">Uncharacterized protein</fullName>
    </submittedName>
</protein>
<evidence type="ECO:0000313" key="3">
    <source>
        <dbReference type="Proteomes" id="UP001626550"/>
    </source>
</evidence>
<evidence type="ECO:0000256" key="1">
    <source>
        <dbReference type="SAM" id="MobiDB-lite"/>
    </source>
</evidence>
<gene>
    <name evidence="2" type="ORF">Ciccas_005699</name>
</gene>
<feature type="compositionally biased region" description="Polar residues" evidence="1">
    <location>
        <begin position="104"/>
        <end position="114"/>
    </location>
</feature>
<feature type="region of interest" description="Disordered" evidence="1">
    <location>
        <begin position="529"/>
        <end position="580"/>
    </location>
</feature>
<comment type="caution">
    <text evidence="2">The sequence shown here is derived from an EMBL/GenBank/DDBJ whole genome shotgun (WGS) entry which is preliminary data.</text>
</comment>
<feature type="region of interest" description="Disordered" evidence="1">
    <location>
        <begin position="499"/>
        <end position="518"/>
    </location>
</feature>
<feature type="region of interest" description="Disordered" evidence="1">
    <location>
        <begin position="352"/>
        <end position="414"/>
    </location>
</feature>
<name>A0ABD2Q7X7_9PLAT</name>
<dbReference type="Proteomes" id="UP001626550">
    <property type="component" value="Unassembled WGS sequence"/>
</dbReference>